<sequence length="479" mass="53242">MARFSSSLSAVVSSGLVYTRRRCSPLVAPAALFRALSYEVRPLQKRRRGATLSSLFPRTAVAFGLTATAGDVISDDRVSASGHYQYNRLLPCPSQNRPPRVEHLVVSEGGPVLEYICKELDLPPLYVADLIDFGAVYYALVCPTPPPSATQEQVEIFKRVTAPSILQKRSSIKGKTVREAQKTFRITRSDEFVETGTYLRVHVHPKRFPRCYEVDWKSRIIAVTETYVVLDKPAATSVGGTTDNIVESCANFATRALGLESPLLTTHQIDNCTEGCVVLSRSKDFCSYFHGLIREKKVNKLYLALAAAPVPVGIISHYMRPVNMAPRLVSEDLIDRWHLCQLEVLQCEEIPWPNAEIERRYSIEDCGWPSKHVAYECTIKLLTGKTHQIRAQLAAIGAPIVGDSMYMPAVIREKEDPKVNPFGRSRNPHAAEDDGGGSAVLEWIAQHGKEPAAAIGLQAFQISWDDDTCLYNSGAPWWR</sequence>
<protein>
    <recommendedName>
        <fullName evidence="1">Pseudouridine synthase RsuA/RluA-like domain-containing protein</fullName>
    </recommendedName>
</protein>
<dbReference type="GO" id="GO:0009982">
    <property type="term" value="F:pseudouridine synthase activity"/>
    <property type="evidence" value="ECO:0007669"/>
    <property type="project" value="InterPro"/>
</dbReference>
<reference evidence="2" key="1">
    <citation type="submission" date="2020-02" db="EMBL/GenBank/DDBJ databases">
        <authorList>
            <person name="Scholz U."/>
            <person name="Mascher M."/>
            <person name="Fiebig A."/>
        </authorList>
    </citation>
    <scope>NUCLEOTIDE SEQUENCE</scope>
</reference>
<dbReference type="EMBL" id="LR746267">
    <property type="protein sequence ID" value="CAA7394440.1"/>
    <property type="molecule type" value="Genomic_DNA"/>
</dbReference>
<accession>A0A7I8K9M7</accession>
<proteinExistence type="predicted"/>
<dbReference type="Gene3D" id="3.30.2350.10">
    <property type="entry name" value="Pseudouridine synthase"/>
    <property type="match status" value="1"/>
</dbReference>
<dbReference type="GO" id="GO:0003723">
    <property type="term" value="F:RNA binding"/>
    <property type="evidence" value="ECO:0007669"/>
    <property type="project" value="InterPro"/>
</dbReference>
<dbReference type="OrthoDB" id="424794at2759"/>
<keyword evidence="3" id="KW-1185">Reference proteome</keyword>
<dbReference type="InterPro" id="IPR006145">
    <property type="entry name" value="PsdUridine_synth_RsuA/RluA"/>
</dbReference>
<dbReference type="Proteomes" id="UP000663760">
    <property type="component" value="Chromosome 4"/>
</dbReference>
<dbReference type="InterPro" id="IPR050188">
    <property type="entry name" value="RluA_PseudoU_synthase"/>
</dbReference>
<dbReference type="GO" id="GO:0000455">
    <property type="term" value="P:enzyme-directed rRNA pseudouridine synthesis"/>
    <property type="evidence" value="ECO:0007669"/>
    <property type="project" value="TreeGrafter"/>
</dbReference>
<dbReference type="Pfam" id="PF00849">
    <property type="entry name" value="PseudoU_synth_2"/>
    <property type="match status" value="1"/>
</dbReference>
<evidence type="ECO:0000313" key="3">
    <source>
        <dbReference type="Proteomes" id="UP000663760"/>
    </source>
</evidence>
<evidence type="ECO:0000259" key="1">
    <source>
        <dbReference type="Pfam" id="PF00849"/>
    </source>
</evidence>
<name>A0A7I8K9M7_SPIIN</name>
<dbReference type="PANTHER" id="PTHR21600:SF52">
    <property type="entry name" value="PSEUDOURIDINE SYNTHASE RSUA_RLUA-LIKE DOMAIN-CONTAINING PROTEIN"/>
    <property type="match status" value="1"/>
</dbReference>
<evidence type="ECO:0000313" key="2">
    <source>
        <dbReference type="EMBL" id="CAA7394440.1"/>
    </source>
</evidence>
<dbReference type="AlphaFoldDB" id="A0A7I8K9M7"/>
<gene>
    <name evidence="2" type="ORF">SI8410_04005101</name>
</gene>
<organism evidence="2 3">
    <name type="scientific">Spirodela intermedia</name>
    <name type="common">Intermediate duckweed</name>
    <dbReference type="NCBI Taxonomy" id="51605"/>
    <lineage>
        <taxon>Eukaryota</taxon>
        <taxon>Viridiplantae</taxon>
        <taxon>Streptophyta</taxon>
        <taxon>Embryophyta</taxon>
        <taxon>Tracheophyta</taxon>
        <taxon>Spermatophyta</taxon>
        <taxon>Magnoliopsida</taxon>
        <taxon>Liliopsida</taxon>
        <taxon>Araceae</taxon>
        <taxon>Lemnoideae</taxon>
        <taxon>Spirodela</taxon>
    </lineage>
</organism>
<dbReference type="PANTHER" id="PTHR21600">
    <property type="entry name" value="MITOCHONDRIAL RNA PSEUDOURIDINE SYNTHASE"/>
    <property type="match status" value="1"/>
</dbReference>
<dbReference type="InterPro" id="IPR020103">
    <property type="entry name" value="PsdUridine_synth_cat_dom_sf"/>
</dbReference>
<dbReference type="SUPFAM" id="SSF55120">
    <property type="entry name" value="Pseudouridine synthase"/>
    <property type="match status" value="1"/>
</dbReference>
<feature type="domain" description="Pseudouridine synthase RsuA/RluA-like" evidence="1">
    <location>
        <begin position="227"/>
        <end position="395"/>
    </location>
</feature>
<dbReference type="CDD" id="cd02869">
    <property type="entry name" value="PseudoU_synth_RluA_like"/>
    <property type="match status" value="1"/>
</dbReference>